<evidence type="ECO:0000256" key="12">
    <source>
        <dbReference type="SAM" id="Coils"/>
    </source>
</evidence>
<dbReference type="EMBL" id="ACLA01000020">
    <property type="protein sequence ID" value="EEQ48442.1"/>
    <property type="molecule type" value="Genomic_DNA"/>
</dbReference>
<dbReference type="GO" id="GO:0000155">
    <property type="term" value="F:phosphorelay sensor kinase activity"/>
    <property type="evidence" value="ECO:0007669"/>
    <property type="project" value="InterPro"/>
</dbReference>
<keyword evidence="8" id="KW-0067">ATP-binding</keyword>
<dbReference type="Gene3D" id="3.30.565.10">
    <property type="entry name" value="Histidine kinase-like ATPase, C-terminal domain"/>
    <property type="match status" value="1"/>
</dbReference>
<evidence type="ECO:0000313" key="15">
    <source>
        <dbReference type="EMBL" id="EEQ48442.1"/>
    </source>
</evidence>
<keyword evidence="3" id="KW-0597">Phosphoprotein</keyword>
<dbReference type="PROSITE" id="PS50885">
    <property type="entry name" value="HAMP"/>
    <property type="match status" value="1"/>
</dbReference>
<evidence type="ECO:0000256" key="13">
    <source>
        <dbReference type="SAM" id="Phobius"/>
    </source>
</evidence>
<keyword evidence="11 13" id="KW-0472">Membrane</keyword>
<comment type="caution">
    <text evidence="15">The sequence shown here is derived from an EMBL/GenBank/DDBJ whole genome shotgun (WGS) entry which is preliminary data.</text>
</comment>
<dbReference type="Pfam" id="PF02518">
    <property type="entry name" value="HATPase_c"/>
    <property type="match status" value="1"/>
</dbReference>
<accession>C4V4H8</accession>
<dbReference type="InterPro" id="IPR003594">
    <property type="entry name" value="HATPase_dom"/>
</dbReference>
<dbReference type="Pfam" id="PF06580">
    <property type="entry name" value="His_kinase"/>
    <property type="match status" value="1"/>
</dbReference>
<sequence length="588" mass="65986">MLSFYNISERLIILEEKVRGSVAQSVRFRTYIRRLFMRSILVFIALMLVSYAVFVVLYYEVCVVRETEQECAAIAAVADAEWQRYDAGVQSLARMEDVRGALDGQTVTEAYRRLYAFSFAGPLRADFALLREDGTVCASNLYAVNSDSFARHDGIRRELLRLNRTPDAAVSSTVLLPLAYDQGAVYAFSAVVPGEDGGTAGYLVFALRTEAFHALAIRGGADQVVLMDPFDHVIFATDRLTEKTLGKFTASVEESGRTEIDGQPAYAAVQSCAQGRVRVVTMTSLLRQQQLAATGAVFLLTLSVLLLLSMPVLTRRVTERSLRSVDGLLRAVRACRDGDMGPQDLPQSFYEFDVLYADYNAMLARIRRLLARNAELAERKRRMEVRQLKGQFNPHFVFNVMEALRYEILIDPKRASEMVVAFARLMRYGIRASGDMAELAVDIRYVEDYLTLQKMRYGDRLTYDIVLPAQLRSCRVPKLLLQPIVENSIVHGLEQTRELRLRVECRAEQGDLLLCVIDDGPGMTSAKYTEICAMLASASAEPEHIGLYNVHRVLRLLYGGAYGVTIAEYRNGLKVILRMPLQQGEEHG</sequence>
<keyword evidence="7 15" id="KW-0418">Kinase</keyword>
<evidence type="ECO:0000313" key="16">
    <source>
        <dbReference type="Proteomes" id="UP000005309"/>
    </source>
</evidence>
<dbReference type="PANTHER" id="PTHR34220">
    <property type="entry name" value="SENSOR HISTIDINE KINASE YPDA"/>
    <property type="match status" value="1"/>
</dbReference>
<dbReference type="GO" id="GO:0005524">
    <property type="term" value="F:ATP binding"/>
    <property type="evidence" value="ECO:0007669"/>
    <property type="project" value="UniProtKB-KW"/>
</dbReference>
<dbReference type="HOGENOM" id="CLU_020473_6_2_9"/>
<feature type="transmembrane region" description="Helical" evidence="13">
    <location>
        <begin position="35"/>
        <end position="59"/>
    </location>
</feature>
<keyword evidence="6" id="KW-0547">Nucleotide-binding</keyword>
<dbReference type="InterPro" id="IPR010559">
    <property type="entry name" value="Sig_transdc_His_kin_internal"/>
</dbReference>
<evidence type="ECO:0000256" key="7">
    <source>
        <dbReference type="ARBA" id="ARBA00022777"/>
    </source>
</evidence>
<evidence type="ECO:0000256" key="5">
    <source>
        <dbReference type="ARBA" id="ARBA00022692"/>
    </source>
</evidence>
<evidence type="ECO:0000256" key="4">
    <source>
        <dbReference type="ARBA" id="ARBA00022679"/>
    </source>
</evidence>
<dbReference type="SUPFAM" id="SSF55874">
    <property type="entry name" value="ATPase domain of HSP90 chaperone/DNA topoisomerase II/histidine kinase"/>
    <property type="match status" value="1"/>
</dbReference>
<dbReference type="InterPro" id="IPR050640">
    <property type="entry name" value="Bact_2-comp_sensor_kinase"/>
</dbReference>
<feature type="domain" description="HAMP" evidence="14">
    <location>
        <begin position="319"/>
        <end position="371"/>
    </location>
</feature>
<evidence type="ECO:0000256" key="6">
    <source>
        <dbReference type="ARBA" id="ARBA00022741"/>
    </source>
</evidence>
<dbReference type="STRING" id="638302.HMPREF0908_1422"/>
<dbReference type="OrthoDB" id="9809348at2"/>
<dbReference type="PANTHER" id="PTHR34220:SF11">
    <property type="entry name" value="SENSOR PROTEIN KINASE HPTS"/>
    <property type="match status" value="1"/>
</dbReference>
<evidence type="ECO:0000256" key="11">
    <source>
        <dbReference type="ARBA" id="ARBA00023136"/>
    </source>
</evidence>
<evidence type="ECO:0000256" key="9">
    <source>
        <dbReference type="ARBA" id="ARBA00022989"/>
    </source>
</evidence>
<comment type="subcellular location">
    <subcellularLocation>
        <location evidence="1">Cell membrane</location>
        <topology evidence="1">Multi-pass membrane protein</topology>
    </subcellularLocation>
</comment>
<dbReference type="AlphaFoldDB" id="C4V4H8"/>
<name>C4V4H8_9FIRM</name>
<gene>
    <name evidence="15" type="ORF">HMPREF0908_1422</name>
</gene>
<reference evidence="15 16" key="1">
    <citation type="submission" date="2009-04" db="EMBL/GenBank/DDBJ databases">
        <authorList>
            <person name="Qin X."/>
            <person name="Bachman B."/>
            <person name="Battles P."/>
            <person name="Bell A."/>
            <person name="Bess C."/>
            <person name="Bickham C."/>
            <person name="Chaboub L."/>
            <person name="Chen D."/>
            <person name="Coyle M."/>
            <person name="Deiros D.R."/>
            <person name="Dinh H."/>
            <person name="Forbes L."/>
            <person name="Fowler G."/>
            <person name="Francisco L."/>
            <person name="Fu Q."/>
            <person name="Gubbala S."/>
            <person name="Hale W."/>
            <person name="Han Y."/>
            <person name="Hemphill L."/>
            <person name="Highlander S.K."/>
            <person name="Hirani K."/>
            <person name="Hogues M."/>
            <person name="Jackson L."/>
            <person name="Jakkamsetti A."/>
            <person name="Javaid M."/>
            <person name="Jiang H."/>
            <person name="Korchina V."/>
            <person name="Kovar C."/>
            <person name="Lara F."/>
            <person name="Lee S."/>
            <person name="Mata R."/>
            <person name="Mathew T."/>
            <person name="Moen C."/>
            <person name="Morales K."/>
            <person name="Munidasa M."/>
            <person name="Nazareth L."/>
            <person name="Ngo R."/>
            <person name="Nguyen L."/>
            <person name="Okwuonu G."/>
            <person name="Ongeri F."/>
            <person name="Patil S."/>
            <person name="Petrosino J."/>
            <person name="Pham C."/>
            <person name="Pham P."/>
            <person name="Pu L.-L."/>
            <person name="Puazo M."/>
            <person name="Raj R."/>
            <person name="Reid J."/>
            <person name="Rouhana J."/>
            <person name="Saada N."/>
            <person name="Shang Y."/>
            <person name="Simmons D."/>
            <person name="Thornton R."/>
            <person name="Warren J."/>
            <person name="Weissenberger G."/>
            <person name="Zhang J."/>
            <person name="Zhang L."/>
            <person name="Zhou C."/>
            <person name="Zhu D."/>
            <person name="Muzny D."/>
            <person name="Worley K."/>
            <person name="Gibbs R."/>
        </authorList>
    </citation>
    <scope>NUCLEOTIDE SEQUENCE [LARGE SCALE GENOMIC DNA]</scope>
    <source>
        <strain evidence="15 16">ATCC 43531</strain>
    </source>
</reference>
<evidence type="ECO:0000256" key="10">
    <source>
        <dbReference type="ARBA" id="ARBA00023012"/>
    </source>
</evidence>
<dbReference type="InterPro" id="IPR003660">
    <property type="entry name" value="HAMP_dom"/>
</dbReference>
<protein>
    <submittedName>
        <fullName evidence="15">ATPase/histidine kinase/DNA gyrase B/HSP90 domain protein</fullName>
    </submittedName>
</protein>
<feature type="transmembrane region" description="Helical" evidence="13">
    <location>
        <begin position="291"/>
        <end position="313"/>
    </location>
</feature>
<dbReference type="InterPro" id="IPR036890">
    <property type="entry name" value="HATPase_C_sf"/>
</dbReference>
<evidence type="ECO:0000256" key="1">
    <source>
        <dbReference type="ARBA" id="ARBA00004651"/>
    </source>
</evidence>
<feature type="coiled-coil region" evidence="12">
    <location>
        <begin position="359"/>
        <end position="386"/>
    </location>
</feature>
<organism evidence="15 16">
    <name type="scientific">Selenomonas flueggei ATCC 43531</name>
    <dbReference type="NCBI Taxonomy" id="638302"/>
    <lineage>
        <taxon>Bacteria</taxon>
        <taxon>Bacillati</taxon>
        <taxon>Bacillota</taxon>
        <taxon>Negativicutes</taxon>
        <taxon>Selenomonadales</taxon>
        <taxon>Selenomonadaceae</taxon>
        <taxon>Selenomonas</taxon>
    </lineage>
</organism>
<keyword evidence="5 13" id="KW-0812">Transmembrane</keyword>
<evidence type="ECO:0000256" key="8">
    <source>
        <dbReference type="ARBA" id="ARBA00022840"/>
    </source>
</evidence>
<evidence type="ECO:0000259" key="14">
    <source>
        <dbReference type="PROSITE" id="PS50885"/>
    </source>
</evidence>
<keyword evidence="9 13" id="KW-1133">Transmembrane helix</keyword>
<dbReference type="eggNOG" id="COG2972">
    <property type="taxonomic scope" value="Bacteria"/>
</dbReference>
<dbReference type="Proteomes" id="UP000005309">
    <property type="component" value="Unassembled WGS sequence"/>
</dbReference>
<evidence type="ECO:0000256" key="3">
    <source>
        <dbReference type="ARBA" id="ARBA00022553"/>
    </source>
</evidence>
<keyword evidence="10" id="KW-0902">Two-component regulatory system</keyword>
<dbReference type="GO" id="GO:0005886">
    <property type="term" value="C:plasma membrane"/>
    <property type="evidence" value="ECO:0007669"/>
    <property type="project" value="UniProtKB-SubCell"/>
</dbReference>
<keyword evidence="16" id="KW-1185">Reference proteome</keyword>
<keyword evidence="12" id="KW-0175">Coiled coil</keyword>
<proteinExistence type="predicted"/>
<keyword evidence="4" id="KW-0808">Transferase</keyword>
<evidence type="ECO:0000256" key="2">
    <source>
        <dbReference type="ARBA" id="ARBA00022475"/>
    </source>
</evidence>
<keyword evidence="2" id="KW-1003">Cell membrane</keyword>